<reference evidence="2 3" key="1">
    <citation type="submission" date="2017-09" db="EMBL/GenBank/DDBJ databases">
        <title>Genome sequencing of Besnoitia besnoiti strain Bb-Ger1.</title>
        <authorList>
            <person name="Schares G."/>
            <person name="Venepally P."/>
            <person name="Lorenzi H.A."/>
        </authorList>
    </citation>
    <scope>NUCLEOTIDE SEQUENCE [LARGE SCALE GENOMIC DNA]</scope>
    <source>
        <strain evidence="2 3">Bb-Ger1</strain>
    </source>
</reference>
<name>A0A2A9M9H0_BESBE</name>
<dbReference type="KEGG" id="bbes:BESB_081600"/>
<feature type="region of interest" description="Disordered" evidence="1">
    <location>
        <begin position="56"/>
        <end position="76"/>
    </location>
</feature>
<dbReference type="EMBL" id="NWUJ01000009">
    <property type="protein sequence ID" value="PFH32961.1"/>
    <property type="molecule type" value="Genomic_DNA"/>
</dbReference>
<dbReference type="Proteomes" id="UP000224006">
    <property type="component" value="Chromosome VIII"/>
</dbReference>
<proteinExistence type="predicted"/>
<feature type="compositionally biased region" description="Basic and acidic residues" evidence="1">
    <location>
        <begin position="203"/>
        <end position="212"/>
    </location>
</feature>
<keyword evidence="3" id="KW-1185">Reference proteome</keyword>
<dbReference type="AlphaFoldDB" id="A0A2A9M9H0"/>
<evidence type="ECO:0000313" key="3">
    <source>
        <dbReference type="Proteomes" id="UP000224006"/>
    </source>
</evidence>
<dbReference type="VEuPathDB" id="ToxoDB:BESB_081600"/>
<evidence type="ECO:0000256" key="1">
    <source>
        <dbReference type="SAM" id="MobiDB-lite"/>
    </source>
</evidence>
<accession>A0A2A9M9H0</accession>
<protein>
    <submittedName>
        <fullName evidence="2">Uncharacterized protein</fullName>
    </submittedName>
</protein>
<gene>
    <name evidence="2" type="ORF">BESB_081600</name>
</gene>
<evidence type="ECO:0000313" key="2">
    <source>
        <dbReference type="EMBL" id="PFH32961.1"/>
    </source>
</evidence>
<comment type="caution">
    <text evidence="2">The sequence shown here is derived from an EMBL/GenBank/DDBJ whole genome shotgun (WGS) entry which is preliminary data.</text>
</comment>
<dbReference type="RefSeq" id="XP_029216970.1">
    <property type="nucleotide sequence ID" value="XM_029366510.1"/>
</dbReference>
<sequence>MHTLYRPRENIPYREGLEKARLKSRREKFARVAVVADPVQPAADLPFVASFANDHERNARREEKSLSQADKQRKEAHQALFNQARRRKIETREALYQAVADREEAKELNRIQFLRERSKSYPCREGFDIVSLEYKRNEDGRKLRVRDRYAQYRQELRGYTLALRSGFCNNPITGDGVLKLQRPAKPPGLEAGASEEQQAEGRAGGRSEDAGHRIMLAHGSSSVKNRHHGR</sequence>
<organism evidence="2 3">
    <name type="scientific">Besnoitia besnoiti</name>
    <name type="common">Apicomplexan protozoan</name>
    <dbReference type="NCBI Taxonomy" id="94643"/>
    <lineage>
        <taxon>Eukaryota</taxon>
        <taxon>Sar</taxon>
        <taxon>Alveolata</taxon>
        <taxon>Apicomplexa</taxon>
        <taxon>Conoidasida</taxon>
        <taxon>Coccidia</taxon>
        <taxon>Eucoccidiorida</taxon>
        <taxon>Eimeriorina</taxon>
        <taxon>Sarcocystidae</taxon>
        <taxon>Besnoitia</taxon>
    </lineage>
</organism>
<feature type="region of interest" description="Disordered" evidence="1">
    <location>
        <begin position="181"/>
        <end position="230"/>
    </location>
</feature>
<dbReference type="GeneID" id="40313086"/>